<feature type="compositionally biased region" description="Basic and acidic residues" evidence="3">
    <location>
        <begin position="364"/>
        <end position="373"/>
    </location>
</feature>
<evidence type="ECO:0000313" key="6">
    <source>
        <dbReference type="Proteomes" id="UP000663879"/>
    </source>
</evidence>
<dbReference type="Proteomes" id="UP000663879">
    <property type="component" value="Unassembled WGS sequence"/>
</dbReference>
<evidence type="ECO:0000313" key="5">
    <source>
        <dbReference type="EMBL" id="CAF0731698.1"/>
    </source>
</evidence>
<feature type="region of interest" description="Disordered" evidence="3">
    <location>
        <begin position="401"/>
        <end position="573"/>
    </location>
</feature>
<feature type="compositionally biased region" description="Low complexity" evidence="3">
    <location>
        <begin position="438"/>
        <end position="447"/>
    </location>
</feature>
<dbReference type="PANTHER" id="PTHR13681">
    <property type="entry name" value="SURVIVAL OF MOTOR NEURON-RELATED-SPLICING FACTOR 30-RELATED"/>
    <property type="match status" value="1"/>
</dbReference>
<dbReference type="GO" id="GO:0005634">
    <property type="term" value="C:nucleus"/>
    <property type="evidence" value="ECO:0007669"/>
    <property type="project" value="UniProtKB-SubCell"/>
</dbReference>
<proteinExistence type="predicted"/>
<sequence>MLNSHHFLKSVDEFLTENPKLNLSTFTKQLLDCDLKNIGGKYLPDSPVTGKNETLEANCVLQLVKLRNIGAPKENEHSHSSPPMYKLTLTDGLTNINCLALENIPNLSLNTPPGTKIHLTGILKIKSNLVILFAKNVKILGGNVDYLVNKWKLTKDLSHHIRKMCLTDTAPPPWVPFGTRQKTQVDTSKKVFEETNPKDDQQTNEFSEARKAVVAEALETKAKTIKTFAQQNIDKSKIIAESITNASNQPSTTSTAPRQKEQKKGKKGKFRDIDNEEDYSDVKNTARPPAASTLFDAFKTKLNIQDEEKPIPQPEPTFEPRGRGQRGQRFQRGRNQPQQQQQSKTDTNKQVYNPNDFAFELGDDPTKSTKQKEVDYYYNPADFEDKKELKKETKTEFKNSFEANKPLAKNEPNQNQNQNNINAKNEININPSNSQRGNYNNRNNQNNDNRDNRNYNQDRNIPSMTFSRSQNNPRPQQQQFNQGYNNNYRNNNYQNQYYDDRQNYQSNNYQPNYNQNNYRDGNYYQDDYYYDDDQYSNNQYYDQSGPRYQRGNMNQNRGSNFDRNQNYSNRRNY</sequence>
<dbReference type="InterPro" id="IPR013894">
    <property type="entry name" value="RMI1_OB"/>
</dbReference>
<dbReference type="SMART" id="SM01161">
    <property type="entry name" value="DUF1767"/>
    <property type="match status" value="1"/>
</dbReference>
<comment type="subcellular location">
    <subcellularLocation>
        <location evidence="1">Nucleus</location>
    </subcellularLocation>
</comment>
<keyword evidence="2" id="KW-0539">Nucleus</keyword>
<feature type="compositionally biased region" description="Low complexity" evidence="3">
    <location>
        <begin position="468"/>
        <end position="527"/>
    </location>
</feature>
<accession>A0A813N4J4</accession>
<dbReference type="OrthoDB" id="434939at2759"/>
<keyword evidence="6" id="KW-1185">Reference proteome</keyword>
<feature type="compositionally biased region" description="Polar residues" evidence="3">
    <location>
        <begin position="244"/>
        <end position="257"/>
    </location>
</feature>
<dbReference type="AlphaFoldDB" id="A0A813N4J4"/>
<feature type="compositionally biased region" description="Polar residues" evidence="3">
    <location>
        <begin position="343"/>
        <end position="353"/>
    </location>
</feature>
<comment type="caution">
    <text evidence="5">The sequence shown here is derived from an EMBL/GenBank/DDBJ whole genome shotgun (WGS) entry which is preliminary data.</text>
</comment>
<dbReference type="EMBL" id="CAJNOC010000239">
    <property type="protein sequence ID" value="CAF0731698.1"/>
    <property type="molecule type" value="Genomic_DNA"/>
</dbReference>
<dbReference type="Gene3D" id="2.40.50.770">
    <property type="entry name" value="RecQ-mediated genome instability protein Rmi1, C-terminal domain"/>
    <property type="match status" value="1"/>
</dbReference>
<dbReference type="InterPro" id="IPR042470">
    <property type="entry name" value="RMI1_N_C_sf"/>
</dbReference>
<evidence type="ECO:0000256" key="1">
    <source>
        <dbReference type="ARBA" id="ARBA00004123"/>
    </source>
</evidence>
<name>A0A813N4J4_9BILA</name>
<evidence type="ECO:0000256" key="3">
    <source>
        <dbReference type="SAM" id="MobiDB-lite"/>
    </source>
</evidence>
<feature type="compositionally biased region" description="Low complexity" evidence="3">
    <location>
        <begin position="409"/>
        <end position="431"/>
    </location>
</feature>
<reference evidence="5" key="1">
    <citation type="submission" date="2021-02" db="EMBL/GenBank/DDBJ databases">
        <authorList>
            <person name="Nowell W R."/>
        </authorList>
    </citation>
    <scope>NUCLEOTIDE SEQUENCE</scope>
    <source>
        <strain evidence="5">Ploen Becks lab</strain>
    </source>
</reference>
<feature type="compositionally biased region" description="Polar residues" evidence="3">
    <location>
        <begin position="551"/>
        <end position="573"/>
    </location>
</feature>
<feature type="region of interest" description="Disordered" evidence="3">
    <location>
        <begin position="244"/>
        <end position="373"/>
    </location>
</feature>
<gene>
    <name evidence="5" type="ORF">OXX778_LOCUS2883</name>
</gene>
<dbReference type="PANTHER" id="PTHR13681:SF24">
    <property type="entry name" value="TUDOR DOMAIN-CONTAINING PROTEIN 3"/>
    <property type="match status" value="1"/>
</dbReference>
<protein>
    <recommendedName>
        <fullName evidence="4">RecQ mediated genome instability protein 1 OB-fold domain-containing protein</fullName>
    </recommendedName>
</protein>
<feature type="compositionally biased region" description="Low complexity" evidence="3">
    <location>
        <begin position="333"/>
        <end position="342"/>
    </location>
</feature>
<evidence type="ECO:0000259" key="4">
    <source>
        <dbReference type="Pfam" id="PF08585"/>
    </source>
</evidence>
<dbReference type="Pfam" id="PF08585">
    <property type="entry name" value="RMI1_N_C"/>
    <property type="match status" value="1"/>
</dbReference>
<feature type="compositionally biased region" description="Basic residues" evidence="3">
    <location>
        <begin position="323"/>
        <end position="332"/>
    </location>
</feature>
<feature type="domain" description="RecQ mediated genome instability protein 1 OB-fold" evidence="4">
    <location>
        <begin position="81"/>
        <end position="152"/>
    </location>
</feature>
<organism evidence="5 6">
    <name type="scientific">Brachionus calyciflorus</name>
    <dbReference type="NCBI Taxonomy" id="104777"/>
    <lineage>
        <taxon>Eukaryota</taxon>
        <taxon>Metazoa</taxon>
        <taxon>Spiralia</taxon>
        <taxon>Gnathifera</taxon>
        <taxon>Rotifera</taxon>
        <taxon>Eurotatoria</taxon>
        <taxon>Monogononta</taxon>
        <taxon>Pseudotrocha</taxon>
        <taxon>Ploima</taxon>
        <taxon>Brachionidae</taxon>
        <taxon>Brachionus</taxon>
    </lineage>
</organism>
<evidence type="ECO:0000256" key="2">
    <source>
        <dbReference type="ARBA" id="ARBA00023242"/>
    </source>
</evidence>